<keyword evidence="1" id="KW-1133">Transmembrane helix</keyword>
<protein>
    <submittedName>
        <fullName evidence="2">Uncharacterized protein</fullName>
    </submittedName>
</protein>
<name>A0A921KF62_SPOPS</name>
<reference evidence="2" key="2">
    <citation type="submission" date="2021-09" db="EMBL/GenBank/DDBJ databases">
        <authorList>
            <person name="Gilroy R."/>
        </authorList>
    </citation>
    <scope>NUCLEOTIDE SEQUENCE</scope>
    <source>
        <strain evidence="2">CHK171-7178</strain>
    </source>
</reference>
<proteinExistence type="predicted"/>
<evidence type="ECO:0000313" key="2">
    <source>
        <dbReference type="EMBL" id="HJF33882.1"/>
    </source>
</evidence>
<comment type="caution">
    <text evidence="2">The sequence shown here is derived from an EMBL/GenBank/DDBJ whole genome shotgun (WGS) entry which is preliminary data.</text>
</comment>
<sequence length="79" mass="9103">MLFTFIFGVAGIVYSMLWHQQSLIPPTDIFIPIATGALIDILILLSVSKHLNVKVEEREMIEKISNEEIEQELENYLKK</sequence>
<organism evidence="2 3">
    <name type="scientific">Sporosarcina psychrophila</name>
    <name type="common">Bacillus psychrophilus</name>
    <dbReference type="NCBI Taxonomy" id="1476"/>
    <lineage>
        <taxon>Bacteria</taxon>
        <taxon>Bacillati</taxon>
        <taxon>Bacillota</taxon>
        <taxon>Bacilli</taxon>
        <taxon>Bacillales</taxon>
        <taxon>Caryophanaceae</taxon>
        <taxon>Sporosarcina</taxon>
    </lineage>
</organism>
<dbReference type="Proteomes" id="UP000698173">
    <property type="component" value="Unassembled WGS sequence"/>
</dbReference>
<evidence type="ECO:0000256" key="1">
    <source>
        <dbReference type="SAM" id="Phobius"/>
    </source>
</evidence>
<gene>
    <name evidence="2" type="ORF">K8V56_19110</name>
</gene>
<feature type="transmembrane region" description="Helical" evidence="1">
    <location>
        <begin position="31"/>
        <end position="48"/>
    </location>
</feature>
<dbReference type="AlphaFoldDB" id="A0A921KF62"/>
<evidence type="ECO:0000313" key="3">
    <source>
        <dbReference type="Proteomes" id="UP000698173"/>
    </source>
</evidence>
<keyword evidence="1" id="KW-0812">Transmembrane</keyword>
<dbReference type="EMBL" id="DYWT01000284">
    <property type="protein sequence ID" value="HJF33882.1"/>
    <property type="molecule type" value="Genomic_DNA"/>
</dbReference>
<keyword evidence="1" id="KW-0472">Membrane</keyword>
<accession>A0A921KF62</accession>
<reference evidence="2" key="1">
    <citation type="journal article" date="2021" name="PeerJ">
        <title>Extensive microbial diversity within the chicken gut microbiome revealed by metagenomics and culture.</title>
        <authorList>
            <person name="Gilroy R."/>
            <person name="Ravi A."/>
            <person name="Getino M."/>
            <person name="Pursley I."/>
            <person name="Horton D.L."/>
            <person name="Alikhan N.F."/>
            <person name="Baker D."/>
            <person name="Gharbi K."/>
            <person name="Hall N."/>
            <person name="Watson M."/>
            <person name="Adriaenssens E.M."/>
            <person name="Foster-Nyarko E."/>
            <person name="Jarju S."/>
            <person name="Secka A."/>
            <person name="Antonio M."/>
            <person name="Oren A."/>
            <person name="Chaudhuri R.R."/>
            <person name="La Ragione R."/>
            <person name="Hildebrand F."/>
            <person name="Pallen M.J."/>
        </authorList>
    </citation>
    <scope>NUCLEOTIDE SEQUENCE</scope>
    <source>
        <strain evidence="2">CHK171-7178</strain>
    </source>
</reference>